<dbReference type="SUPFAM" id="SSF56281">
    <property type="entry name" value="Metallo-hydrolase/oxidoreductase"/>
    <property type="match status" value="1"/>
</dbReference>
<organism evidence="10 11">
    <name type="scientific">Xylanimonas protaetiae</name>
    <dbReference type="NCBI Taxonomy" id="2509457"/>
    <lineage>
        <taxon>Bacteria</taxon>
        <taxon>Bacillati</taxon>
        <taxon>Actinomycetota</taxon>
        <taxon>Actinomycetes</taxon>
        <taxon>Micrococcales</taxon>
        <taxon>Promicromonosporaceae</taxon>
        <taxon>Xylanimonas</taxon>
    </lineage>
</organism>
<dbReference type="Proteomes" id="UP000292118">
    <property type="component" value="Chromosome"/>
</dbReference>
<dbReference type="OrthoDB" id="7177610at2"/>
<dbReference type="GO" id="GO:0005886">
    <property type="term" value="C:plasma membrane"/>
    <property type="evidence" value="ECO:0007669"/>
    <property type="project" value="UniProtKB-SubCell"/>
</dbReference>
<feature type="domain" description="ComEC/Rec2-related protein" evidence="9">
    <location>
        <begin position="227"/>
        <end position="490"/>
    </location>
</feature>
<evidence type="ECO:0000256" key="3">
    <source>
        <dbReference type="ARBA" id="ARBA00022692"/>
    </source>
</evidence>
<feature type="transmembrane region" description="Helical" evidence="7">
    <location>
        <begin position="69"/>
        <end position="88"/>
    </location>
</feature>
<feature type="transmembrane region" description="Helical" evidence="7">
    <location>
        <begin position="323"/>
        <end position="340"/>
    </location>
</feature>
<feature type="transmembrane region" description="Helical" evidence="7">
    <location>
        <begin position="250"/>
        <end position="270"/>
    </location>
</feature>
<accession>A0A4P6F6V8</accession>
<feature type="transmembrane region" description="Helical" evidence="7">
    <location>
        <begin position="409"/>
        <end position="432"/>
    </location>
</feature>
<dbReference type="PANTHER" id="PTHR30619">
    <property type="entry name" value="DNA INTERNALIZATION/COMPETENCE PROTEIN COMEC/REC2"/>
    <property type="match status" value="1"/>
</dbReference>
<evidence type="ECO:0000256" key="6">
    <source>
        <dbReference type="SAM" id="MobiDB-lite"/>
    </source>
</evidence>
<keyword evidence="11" id="KW-1185">Reference proteome</keyword>
<feature type="transmembrane region" description="Helical" evidence="7">
    <location>
        <begin position="376"/>
        <end position="397"/>
    </location>
</feature>
<proteinExistence type="predicted"/>
<gene>
    <name evidence="10" type="ORF">ET471_16915</name>
</gene>
<feature type="compositionally biased region" description="Gly residues" evidence="6">
    <location>
        <begin position="700"/>
        <end position="713"/>
    </location>
</feature>
<evidence type="ECO:0000256" key="7">
    <source>
        <dbReference type="SAM" id="Phobius"/>
    </source>
</evidence>
<keyword evidence="4 7" id="KW-1133">Transmembrane helix</keyword>
<evidence type="ECO:0000313" key="10">
    <source>
        <dbReference type="EMBL" id="QAY71502.1"/>
    </source>
</evidence>
<dbReference type="RefSeq" id="WP_129190251.1">
    <property type="nucleotide sequence ID" value="NZ_CP035493.1"/>
</dbReference>
<dbReference type="InterPro" id="IPR004477">
    <property type="entry name" value="ComEC_N"/>
</dbReference>
<dbReference type="InterPro" id="IPR036866">
    <property type="entry name" value="RibonucZ/Hydroxyglut_hydro"/>
</dbReference>
<feature type="transmembrane region" description="Helical" evidence="7">
    <location>
        <begin position="346"/>
        <end position="364"/>
    </location>
</feature>
<keyword evidence="5 7" id="KW-0472">Membrane</keyword>
<evidence type="ECO:0000259" key="8">
    <source>
        <dbReference type="Pfam" id="PF00753"/>
    </source>
</evidence>
<protein>
    <submittedName>
        <fullName evidence="10">ComEC/Rec2 family competence protein</fullName>
    </submittedName>
</protein>
<evidence type="ECO:0000256" key="1">
    <source>
        <dbReference type="ARBA" id="ARBA00004651"/>
    </source>
</evidence>
<evidence type="ECO:0000256" key="5">
    <source>
        <dbReference type="ARBA" id="ARBA00023136"/>
    </source>
</evidence>
<dbReference type="InterPro" id="IPR052159">
    <property type="entry name" value="Competence_DNA_uptake"/>
</dbReference>
<evidence type="ECO:0000256" key="4">
    <source>
        <dbReference type="ARBA" id="ARBA00022989"/>
    </source>
</evidence>
<feature type="transmembrane region" description="Helical" evidence="7">
    <location>
        <begin position="277"/>
        <end position="294"/>
    </location>
</feature>
<dbReference type="Pfam" id="PF03772">
    <property type="entry name" value="Competence"/>
    <property type="match status" value="1"/>
</dbReference>
<feature type="transmembrane region" description="Helical" evidence="7">
    <location>
        <begin position="27"/>
        <end position="48"/>
    </location>
</feature>
<evidence type="ECO:0000256" key="2">
    <source>
        <dbReference type="ARBA" id="ARBA00022475"/>
    </source>
</evidence>
<feature type="domain" description="Metallo-beta-lactamase" evidence="8">
    <location>
        <begin position="575"/>
        <end position="697"/>
    </location>
</feature>
<dbReference type="NCBIfam" id="TIGR00360">
    <property type="entry name" value="ComEC_N-term"/>
    <property type="match status" value="1"/>
</dbReference>
<dbReference type="EMBL" id="CP035493">
    <property type="protein sequence ID" value="QAY71502.1"/>
    <property type="molecule type" value="Genomic_DNA"/>
</dbReference>
<dbReference type="InterPro" id="IPR001279">
    <property type="entry name" value="Metallo-B-lactamas"/>
</dbReference>
<sequence>MTDLRLVPAALAAWAAAWVLTRETAWAWPAVALAVGACLVAAATAALGEHRSRRPAGSERSAGRPARGAGAAHVALALACVAGVGLSVQVHAAGRSVVEALAAQRADVVLSGRVADDGRPGAFGSGETWVLAADTVRARAVTSTVRARVEVTSTDEAPPYGARVVVHTRLAPTDDGAAEAARASTGSTELVRAPPAVVAATTAMRSALLDVTADLSPQARGLVPGIAVGDTSRLPPDLAAAFRATGLTHLTAVSGGHFAIVLALVTALAGTVRAPRPVGVLVVAVVAAAFVLLVRPDPSVLRAAAMAAVMLLGVTWGRPALSVPSLAACAVVLLGVDPWLSRSFGFALSCAATAGLVLLAPPVVRRLTPWVGRTAAFALAVPFAAQAACGPVLVLLSPALPTTSVPANLLAAPAVVPATLLGLAATVTAPWWPFAAHALAWLAGCATWWIAAVARWCACLPGAAVPWPGGVLGATALGVLTVVGVALVLRRPPGEGWPHAWTDLARRRWRTAHASGRAALVRFRHGTPSRRDRRRALGAVLAALTAVVVVTTVAVRAVPHAGDVPADWQVVACDVGQGDGLVVRTGPAAAVVVDVGPDGDAADRCLDRLGVTRVDLLVLSHFHADHVGGLPAVLAGREVRAAWGSPLHEPAGQARRTVEALERVGVTVQVPAPGDAGVLGEGGWRVEWHVLGTGLVGGGSAGAGGTGTGGTGLGTTRTSSAGTGGSVEGDGVNDASLSLELVASGPGGTLDVVALGDLEQPGQDALLASLEAGGPPGVLDGVDVVKVAHHGSASQSPGLARLLRPRVALVSVGEGNTYGHPTDRMLDLYAGVGSTVVRTDECGSAVLVVRGGRTSLACVR</sequence>
<evidence type="ECO:0000313" key="11">
    <source>
        <dbReference type="Proteomes" id="UP000292118"/>
    </source>
</evidence>
<keyword evidence="2" id="KW-1003">Cell membrane</keyword>
<dbReference type="PANTHER" id="PTHR30619:SF1">
    <property type="entry name" value="RECOMBINATION PROTEIN 2"/>
    <property type="match status" value="1"/>
</dbReference>
<name>A0A4P6F6V8_9MICO</name>
<keyword evidence="3 7" id="KW-0812">Transmembrane</keyword>
<feature type="transmembrane region" description="Helical" evidence="7">
    <location>
        <begin position="470"/>
        <end position="489"/>
    </location>
</feature>
<evidence type="ECO:0000259" key="9">
    <source>
        <dbReference type="Pfam" id="PF03772"/>
    </source>
</evidence>
<feature type="region of interest" description="Disordered" evidence="6">
    <location>
        <begin position="700"/>
        <end position="727"/>
    </location>
</feature>
<comment type="subcellular location">
    <subcellularLocation>
        <location evidence="1">Cell membrane</location>
        <topology evidence="1">Multi-pass membrane protein</topology>
    </subcellularLocation>
</comment>
<dbReference type="KEGG" id="xya:ET471_16915"/>
<dbReference type="AlphaFoldDB" id="A0A4P6F6V8"/>
<dbReference type="Gene3D" id="3.60.15.10">
    <property type="entry name" value="Ribonuclease Z/Hydroxyacylglutathione hydrolase-like"/>
    <property type="match status" value="1"/>
</dbReference>
<dbReference type="Pfam" id="PF00753">
    <property type="entry name" value="Lactamase_B"/>
    <property type="match status" value="1"/>
</dbReference>
<feature type="transmembrane region" description="Helical" evidence="7">
    <location>
        <begin position="536"/>
        <end position="555"/>
    </location>
</feature>
<reference evidence="10 11" key="1">
    <citation type="submission" date="2019-01" db="EMBL/GenBank/DDBJ databases">
        <title>Genome sequencing of strain FW10M-9.</title>
        <authorList>
            <person name="Heo J."/>
            <person name="Kim S.-J."/>
            <person name="Kim J.-S."/>
            <person name="Hong S.-B."/>
            <person name="Kwon S.-W."/>
        </authorList>
    </citation>
    <scope>NUCLEOTIDE SEQUENCE [LARGE SCALE GENOMIC DNA]</scope>
    <source>
        <strain evidence="10 11">FW10M-9</strain>
    </source>
</reference>